<proteinExistence type="predicted"/>
<dbReference type="EMBL" id="PSYR01000001">
    <property type="protein sequence ID" value="RCN59035.1"/>
    <property type="molecule type" value="Genomic_DNA"/>
</dbReference>
<evidence type="ECO:0000313" key="2">
    <source>
        <dbReference type="Proteomes" id="UP000253250"/>
    </source>
</evidence>
<name>A0A1C2G3N4_9GAMM</name>
<reference evidence="1 2" key="1">
    <citation type="submission" date="2018-02" db="EMBL/GenBank/DDBJ databases">
        <title>Insights into the biology of acidophilic members of the Acidiferrobacteraceae family derived from comparative genomic analyses.</title>
        <authorList>
            <person name="Issotta F."/>
            <person name="Thyssen C."/>
            <person name="Mena C."/>
            <person name="Moya A."/>
            <person name="Bellenberg S."/>
            <person name="Sproer C."/>
            <person name="Covarrubias P.C."/>
            <person name="Sand W."/>
            <person name="Quatrini R."/>
            <person name="Vera M."/>
        </authorList>
    </citation>
    <scope>NUCLEOTIDE SEQUENCE [LARGE SCALE GENOMIC DNA]</scope>
    <source>
        <strain evidence="2">m-1</strain>
    </source>
</reference>
<organism evidence="1 2">
    <name type="scientific">Acidiferrobacter thiooxydans</name>
    <dbReference type="NCBI Taxonomy" id="163359"/>
    <lineage>
        <taxon>Bacteria</taxon>
        <taxon>Pseudomonadati</taxon>
        <taxon>Pseudomonadota</taxon>
        <taxon>Gammaproteobacteria</taxon>
        <taxon>Acidiferrobacterales</taxon>
        <taxon>Acidiferrobacteraceae</taxon>
        <taxon>Acidiferrobacter</taxon>
    </lineage>
</organism>
<comment type="caution">
    <text evidence="1">The sequence shown here is derived from an EMBL/GenBank/DDBJ whole genome shotgun (WGS) entry which is preliminary data.</text>
</comment>
<protein>
    <submittedName>
        <fullName evidence="1">Uncharacterized protein</fullName>
    </submittedName>
</protein>
<sequence length="62" mass="6981">MQLNDEQAKHIADTLRIASVAEFGFFGYTGGLERHDWLLVFLAVTIFVLIESGAVLIMRERA</sequence>
<accession>A0A1C2G3N4</accession>
<dbReference type="Proteomes" id="UP000253250">
    <property type="component" value="Unassembled WGS sequence"/>
</dbReference>
<evidence type="ECO:0000313" key="1">
    <source>
        <dbReference type="EMBL" id="RCN59035.1"/>
    </source>
</evidence>
<dbReference type="RefSeq" id="WP_065969182.1">
    <property type="nucleotide sequence ID" value="NZ_CP080624.1"/>
</dbReference>
<gene>
    <name evidence="1" type="ORF">C4900_04645</name>
</gene>
<dbReference type="OrthoDB" id="7098206at2"/>
<keyword evidence="2" id="KW-1185">Reference proteome</keyword>
<dbReference type="AlphaFoldDB" id="A0A1C2G3N4"/>